<dbReference type="InterPro" id="IPR036890">
    <property type="entry name" value="HATPase_C_sf"/>
</dbReference>
<dbReference type="STRING" id="349521.HCH_04129"/>
<reference evidence="8 9" key="1">
    <citation type="journal article" date="2005" name="Nucleic Acids Res.">
        <title>Genomic blueprint of Hahella chejuensis, a marine microbe producing an algicidal agent.</title>
        <authorList>
            <person name="Jeong H."/>
            <person name="Yim J.H."/>
            <person name="Lee C."/>
            <person name="Choi S.-H."/>
            <person name="Park Y.K."/>
            <person name="Yoon S.H."/>
            <person name="Hur C.-G."/>
            <person name="Kang H.-Y."/>
            <person name="Kim D."/>
            <person name="Lee H.H."/>
            <person name="Park K.H."/>
            <person name="Park S.-H."/>
            <person name="Park H.-S."/>
            <person name="Lee H.K."/>
            <person name="Oh T.K."/>
            <person name="Kim J.F."/>
        </authorList>
    </citation>
    <scope>NUCLEOTIDE SEQUENCE [LARGE SCALE GENOMIC DNA]</scope>
    <source>
        <strain evidence="8 9">KCTC 2396</strain>
    </source>
</reference>
<protein>
    <recommendedName>
        <fullName evidence="2">histidine kinase</fullName>
        <ecNumber evidence="2">2.7.13.3</ecNumber>
    </recommendedName>
</protein>
<dbReference type="PANTHER" id="PTHR45436:SF5">
    <property type="entry name" value="SENSOR HISTIDINE KINASE TRCS"/>
    <property type="match status" value="1"/>
</dbReference>
<keyword evidence="9" id="KW-1185">Reference proteome</keyword>
<dbReference type="CDD" id="cd00082">
    <property type="entry name" value="HisKA"/>
    <property type="match status" value="1"/>
</dbReference>
<dbReference type="Proteomes" id="UP000000238">
    <property type="component" value="Chromosome"/>
</dbReference>
<dbReference type="EC" id="2.7.13.3" evidence="2"/>
<dbReference type="GO" id="GO:0000155">
    <property type="term" value="F:phosphorelay sensor kinase activity"/>
    <property type="evidence" value="ECO:0007669"/>
    <property type="project" value="InterPro"/>
</dbReference>
<dbReference type="eggNOG" id="COG0642">
    <property type="taxonomic scope" value="Bacteria"/>
</dbReference>
<dbReference type="OrthoDB" id="9121563at2"/>
<dbReference type="PROSITE" id="PS50109">
    <property type="entry name" value="HIS_KIN"/>
    <property type="match status" value="1"/>
</dbReference>
<dbReference type="RefSeq" id="WP_011397906.1">
    <property type="nucleotide sequence ID" value="NC_007645.1"/>
</dbReference>
<evidence type="ECO:0000256" key="1">
    <source>
        <dbReference type="ARBA" id="ARBA00000085"/>
    </source>
</evidence>
<feature type="transmembrane region" description="Helical" evidence="6">
    <location>
        <begin position="158"/>
        <end position="179"/>
    </location>
</feature>
<evidence type="ECO:0000256" key="5">
    <source>
        <dbReference type="ARBA" id="ARBA00022777"/>
    </source>
</evidence>
<dbReference type="AlphaFoldDB" id="Q2SET5"/>
<accession>Q2SET5</accession>
<keyword evidence="4" id="KW-0808">Transferase</keyword>
<dbReference type="SMART" id="SM00388">
    <property type="entry name" value="HisKA"/>
    <property type="match status" value="1"/>
</dbReference>
<dbReference type="Gene3D" id="1.10.287.130">
    <property type="match status" value="1"/>
</dbReference>
<dbReference type="PANTHER" id="PTHR45436">
    <property type="entry name" value="SENSOR HISTIDINE KINASE YKOH"/>
    <property type="match status" value="1"/>
</dbReference>
<dbReference type="KEGG" id="hch:HCH_04129"/>
<dbReference type="Pfam" id="PF00512">
    <property type="entry name" value="HisKA"/>
    <property type="match status" value="1"/>
</dbReference>
<proteinExistence type="predicted"/>
<feature type="domain" description="Histidine kinase" evidence="7">
    <location>
        <begin position="237"/>
        <end position="431"/>
    </location>
</feature>
<evidence type="ECO:0000259" key="7">
    <source>
        <dbReference type="PROSITE" id="PS50109"/>
    </source>
</evidence>
<dbReference type="InterPro" id="IPR005467">
    <property type="entry name" value="His_kinase_dom"/>
</dbReference>
<evidence type="ECO:0000313" key="8">
    <source>
        <dbReference type="EMBL" id="ABC30839.1"/>
    </source>
</evidence>
<dbReference type="GO" id="GO:0005886">
    <property type="term" value="C:plasma membrane"/>
    <property type="evidence" value="ECO:0007669"/>
    <property type="project" value="TreeGrafter"/>
</dbReference>
<evidence type="ECO:0000256" key="4">
    <source>
        <dbReference type="ARBA" id="ARBA00022679"/>
    </source>
</evidence>
<dbReference type="Gene3D" id="3.30.565.10">
    <property type="entry name" value="Histidine kinase-like ATPase, C-terminal domain"/>
    <property type="match status" value="1"/>
</dbReference>
<keyword evidence="3" id="KW-0597">Phosphoprotein</keyword>
<keyword evidence="6" id="KW-0812">Transmembrane</keyword>
<dbReference type="InterPro" id="IPR003661">
    <property type="entry name" value="HisK_dim/P_dom"/>
</dbReference>
<keyword evidence="6" id="KW-1133">Transmembrane helix</keyword>
<evidence type="ECO:0000256" key="3">
    <source>
        <dbReference type="ARBA" id="ARBA00022553"/>
    </source>
</evidence>
<evidence type="ECO:0000256" key="2">
    <source>
        <dbReference type="ARBA" id="ARBA00012438"/>
    </source>
</evidence>
<feature type="transmembrane region" description="Helical" evidence="6">
    <location>
        <begin position="12"/>
        <end position="31"/>
    </location>
</feature>
<keyword evidence="6" id="KW-0472">Membrane</keyword>
<sequence length="433" mass="49933">MKFAKELGVRRVFRYYLLGIATLIVIIYTLLLKEYFGRGLEQAMTVEMYFLAQDYDQRLAKDPEAELPSGLYVQSYRDWSAVPEPYQSRLDQSELVSANLEVLFRNEVSEPKAPGDIYFLFPFHLSNDEWLYITRHPTPGALQHDVRHQIWRIRVSQIILALAVILCVIILTHLFLVYVGRRVDRLAHWAHNLNLDTLTEKPPRMGFAEFSDIAEKLHSAFARLRTALQREKDFLRHASHELRTPIAVVRNNVELLQRRNPPEELTPSLARIERAAYGMQSMTETLLWLGREQREDAVRREEDLAAAIREQIDFHRYLLHSKQVSVTLDAPEQLATPMAITPWTIISANLIRNAFQHTAAGAVTVTLSETSLVVHNIDEEVDGPSEAAEREESNRIGLKLCQQIAEAMAWTLQIDRRPDGMRVELRFEEMGIK</sequence>
<comment type="catalytic activity">
    <reaction evidence="1">
        <text>ATP + protein L-histidine = ADP + protein N-phospho-L-histidine.</text>
        <dbReference type="EC" id="2.7.13.3"/>
    </reaction>
</comment>
<dbReference type="InterPro" id="IPR036097">
    <property type="entry name" value="HisK_dim/P_sf"/>
</dbReference>
<keyword evidence="5 8" id="KW-0418">Kinase</keyword>
<organism evidence="8 9">
    <name type="scientific">Hahella chejuensis (strain KCTC 2396)</name>
    <dbReference type="NCBI Taxonomy" id="349521"/>
    <lineage>
        <taxon>Bacteria</taxon>
        <taxon>Pseudomonadati</taxon>
        <taxon>Pseudomonadota</taxon>
        <taxon>Gammaproteobacteria</taxon>
        <taxon>Oceanospirillales</taxon>
        <taxon>Hahellaceae</taxon>
        <taxon>Hahella</taxon>
    </lineage>
</organism>
<gene>
    <name evidence="8" type="ordered locus">HCH_04129</name>
</gene>
<name>Q2SET5_HAHCH</name>
<dbReference type="SUPFAM" id="SSF47384">
    <property type="entry name" value="Homodimeric domain of signal transducing histidine kinase"/>
    <property type="match status" value="1"/>
</dbReference>
<dbReference type="SUPFAM" id="SSF55874">
    <property type="entry name" value="ATPase domain of HSP90 chaperone/DNA topoisomerase II/histidine kinase"/>
    <property type="match status" value="1"/>
</dbReference>
<dbReference type="EMBL" id="CP000155">
    <property type="protein sequence ID" value="ABC30839.1"/>
    <property type="molecule type" value="Genomic_DNA"/>
</dbReference>
<dbReference type="InterPro" id="IPR050428">
    <property type="entry name" value="TCS_sensor_his_kinase"/>
</dbReference>
<evidence type="ECO:0000313" key="9">
    <source>
        <dbReference type="Proteomes" id="UP000000238"/>
    </source>
</evidence>
<dbReference type="HOGENOM" id="CLU_000445_89_37_6"/>
<evidence type="ECO:0000256" key="6">
    <source>
        <dbReference type="SAM" id="Phobius"/>
    </source>
</evidence>